<reference evidence="3" key="1">
    <citation type="submission" date="2021-04" db="EMBL/GenBank/DDBJ databases">
        <title>Biosynthetic gene clusters of Dactylosporangioum roseum.</title>
        <authorList>
            <person name="Hartkoorn R.C."/>
            <person name="Beaudoing E."/>
            <person name="Hot D."/>
            <person name="Moureu S."/>
        </authorList>
    </citation>
    <scope>NUCLEOTIDE SEQUENCE</scope>
    <source>
        <strain evidence="3">NRRL B-16295</strain>
    </source>
</reference>
<evidence type="ECO:0000256" key="1">
    <source>
        <dbReference type="SAM" id="MobiDB-lite"/>
    </source>
</evidence>
<evidence type="ECO:0000313" key="4">
    <source>
        <dbReference type="Proteomes" id="UP001058271"/>
    </source>
</evidence>
<sequence>MMNGERPDPTGLARGTTRPPLPHPRPAEFYRPPLPVYYYQQPPAPPKRVNVLRVALLVALAVLLMAPAGAIAFETARQDRTATLSGQGLGTSGDRPVGESDGGPKGVSGETKGAPPTTVDGKVRRALSDQGAALLGGDQAAFLAPVDQTATKLRDEFARRFGSLRQMRVKVWEPTVVDKVKVVGDGTATAKVHVRYCFVVETCDPMNFRTATRWNVSGKTVTLLEFGVSDDLGPRPWEVSELRTAIGQRVVLSTTPRYASRLPSMLASAEKAAALTDRYARWGRPPSRYVVYLAGPDEWSSWYGIKQENWVAGFALPLTPDATEIVLNAARVDAKETLDVLRHEFTHVVTLAGVNRAYDKTWWFVEGLAEYVRVKGDGKPFSQMSDVRAFVRSGHWKNEIAMDDPPEGASASDVSGRYGIAYLSVQRLADRFDEEKMLDFFDLTTRQGVPLADAAPKALGVSWDDVANDCVRNVKART</sequence>
<accession>A0ABY5ZAB2</accession>
<feature type="region of interest" description="Disordered" evidence="1">
    <location>
        <begin position="84"/>
        <end position="121"/>
    </location>
</feature>
<feature type="transmembrane region" description="Helical" evidence="2">
    <location>
        <begin position="51"/>
        <end position="73"/>
    </location>
</feature>
<evidence type="ECO:0008006" key="5">
    <source>
        <dbReference type="Google" id="ProtNLM"/>
    </source>
</evidence>
<dbReference type="Pfam" id="PF04450">
    <property type="entry name" value="BSP"/>
    <property type="match status" value="1"/>
</dbReference>
<keyword evidence="2" id="KW-0812">Transmembrane</keyword>
<evidence type="ECO:0000256" key="2">
    <source>
        <dbReference type="SAM" id="Phobius"/>
    </source>
</evidence>
<dbReference type="Proteomes" id="UP001058271">
    <property type="component" value="Chromosome"/>
</dbReference>
<proteinExistence type="predicted"/>
<keyword evidence="2" id="KW-1133">Transmembrane helix</keyword>
<feature type="region of interest" description="Disordered" evidence="1">
    <location>
        <begin position="1"/>
        <end position="27"/>
    </location>
</feature>
<organism evidence="3 4">
    <name type="scientific">Dactylosporangium roseum</name>
    <dbReference type="NCBI Taxonomy" id="47989"/>
    <lineage>
        <taxon>Bacteria</taxon>
        <taxon>Bacillati</taxon>
        <taxon>Actinomycetota</taxon>
        <taxon>Actinomycetes</taxon>
        <taxon>Micromonosporales</taxon>
        <taxon>Micromonosporaceae</taxon>
        <taxon>Dactylosporangium</taxon>
    </lineage>
</organism>
<dbReference type="InterPro" id="IPR007541">
    <property type="entry name" value="Uncharacterised_BSP"/>
</dbReference>
<keyword evidence="4" id="KW-1185">Reference proteome</keyword>
<name>A0ABY5ZAB2_9ACTN</name>
<keyword evidence="2" id="KW-0472">Membrane</keyword>
<gene>
    <name evidence="3" type="ORF">Drose_03165</name>
</gene>
<dbReference type="EMBL" id="CP073721">
    <property type="protein sequence ID" value="UWZ37304.1"/>
    <property type="molecule type" value="Genomic_DNA"/>
</dbReference>
<protein>
    <recommendedName>
        <fullName evidence="5">Peptidase MA-like domain-containing protein</fullName>
    </recommendedName>
</protein>
<evidence type="ECO:0000313" key="3">
    <source>
        <dbReference type="EMBL" id="UWZ37304.1"/>
    </source>
</evidence>